<feature type="compositionally biased region" description="Basic and acidic residues" evidence="1">
    <location>
        <begin position="16"/>
        <end position="33"/>
    </location>
</feature>
<reference evidence="2 3" key="1">
    <citation type="submission" date="2021-06" db="EMBL/GenBank/DDBJ databases">
        <authorList>
            <person name="Palmer J.M."/>
        </authorList>
    </citation>
    <scope>NUCLEOTIDE SEQUENCE [LARGE SCALE GENOMIC DNA]</scope>
    <source>
        <strain evidence="2 3">AS_MEX2019</strain>
        <tissue evidence="2">Muscle</tissue>
    </source>
</reference>
<evidence type="ECO:0000256" key="1">
    <source>
        <dbReference type="SAM" id="MobiDB-lite"/>
    </source>
</evidence>
<feature type="compositionally biased region" description="Basic and acidic residues" evidence="1">
    <location>
        <begin position="90"/>
        <end position="102"/>
    </location>
</feature>
<feature type="region of interest" description="Disordered" evidence="1">
    <location>
        <begin position="57"/>
        <end position="102"/>
    </location>
</feature>
<organism evidence="2 3">
    <name type="scientific">Ameca splendens</name>
    <dbReference type="NCBI Taxonomy" id="208324"/>
    <lineage>
        <taxon>Eukaryota</taxon>
        <taxon>Metazoa</taxon>
        <taxon>Chordata</taxon>
        <taxon>Craniata</taxon>
        <taxon>Vertebrata</taxon>
        <taxon>Euteleostomi</taxon>
        <taxon>Actinopterygii</taxon>
        <taxon>Neopterygii</taxon>
        <taxon>Teleostei</taxon>
        <taxon>Neoteleostei</taxon>
        <taxon>Acanthomorphata</taxon>
        <taxon>Ovalentaria</taxon>
        <taxon>Atherinomorphae</taxon>
        <taxon>Cyprinodontiformes</taxon>
        <taxon>Goodeidae</taxon>
        <taxon>Ameca</taxon>
    </lineage>
</organism>
<dbReference type="EMBL" id="JAHRIP010002185">
    <property type="protein sequence ID" value="MEQ2280793.1"/>
    <property type="molecule type" value="Genomic_DNA"/>
</dbReference>
<sequence>MFTRDKLWEHAASLEAEDRKGKEAGGRGRECVGEGHGQMEGVRVSWGHAGVCGMLGSSRSDVVGSQGSWGGESPKLNGSTNRKRSSLATENRRSRGVVERCV</sequence>
<comment type="caution">
    <text evidence="2">The sequence shown here is derived from an EMBL/GenBank/DDBJ whole genome shotgun (WGS) entry which is preliminary data.</text>
</comment>
<evidence type="ECO:0000313" key="2">
    <source>
        <dbReference type="EMBL" id="MEQ2280793.1"/>
    </source>
</evidence>
<protein>
    <submittedName>
        <fullName evidence="2">Uncharacterized protein</fullName>
    </submittedName>
</protein>
<accession>A0ABV0XH67</accession>
<gene>
    <name evidence="2" type="ORF">AMECASPLE_023598</name>
</gene>
<feature type="compositionally biased region" description="Polar residues" evidence="1">
    <location>
        <begin position="57"/>
        <end position="66"/>
    </location>
</feature>
<keyword evidence="3" id="KW-1185">Reference proteome</keyword>
<proteinExistence type="predicted"/>
<feature type="region of interest" description="Disordered" evidence="1">
    <location>
        <begin position="13"/>
        <end position="35"/>
    </location>
</feature>
<evidence type="ECO:0000313" key="3">
    <source>
        <dbReference type="Proteomes" id="UP001469553"/>
    </source>
</evidence>
<dbReference type="Proteomes" id="UP001469553">
    <property type="component" value="Unassembled WGS sequence"/>
</dbReference>
<name>A0ABV0XH67_9TELE</name>